<feature type="coiled-coil region" evidence="1">
    <location>
        <begin position="108"/>
        <end position="135"/>
    </location>
</feature>
<accession>A0ABR6KK01</accession>
<evidence type="ECO:0000256" key="2">
    <source>
        <dbReference type="SAM" id="Phobius"/>
    </source>
</evidence>
<evidence type="ECO:0000313" key="4">
    <source>
        <dbReference type="Proteomes" id="UP000533637"/>
    </source>
</evidence>
<keyword evidence="2" id="KW-0812">Transmembrane</keyword>
<sequence length="135" mass="15137">MNDKQIDELINKVLREDQTLPEGLSERLEQQIDSWAAAEKKETVRSSFHRRSLYWLSGAVAAILLLCVGIFGLTDLNTGKQQLADTYTNPQEAAIAAQKALAFMSSNLNKGIDQINDAQQEINKVNRILNKHLND</sequence>
<keyword evidence="1" id="KW-0175">Coiled coil</keyword>
<dbReference type="EMBL" id="JACHOC010000003">
    <property type="protein sequence ID" value="MBB4621843.1"/>
    <property type="molecule type" value="Genomic_DNA"/>
</dbReference>
<dbReference type="Proteomes" id="UP000533637">
    <property type="component" value="Unassembled WGS sequence"/>
</dbReference>
<keyword evidence="2" id="KW-0472">Membrane</keyword>
<protein>
    <submittedName>
        <fullName evidence="3">PurR-regulated permease PerM</fullName>
    </submittedName>
</protein>
<evidence type="ECO:0000256" key="1">
    <source>
        <dbReference type="SAM" id="Coils"/>
    </source>
</evidence>
<name>A0ABR6KK01_9BACT</name>
<comment type="caution">
    <text evidence="3">The sequence shown here is derived from an EMBL/GenBank/DDBJ whole genome shotgun (WGS) entry which is preliminary data.</text>
</comment>
<feature type="transmembrane region" description="Helical" evidence="2">
    <location>
        <begin position="53"/>
        <end position="73"/>
    </location>
</feature>
<organism evidence="3 4">
    <name type="scientific">Parabacteroides faecis</name>
    <dbReference type="NCBI Taxonomy" id="1217282"/>
    <lineage>
        <taxon>Bacteria</taxon>
        <taxon>Pseudomonadati</taxon>
        <taxon>Bacteroidota</taxon>
        <taxon>Bacteroidia</taxon>
        <taxon>Bacteroidales</taxon>
        <taxon>Tannerellaceae</taxon>
        <taxon>Parabacteroides</taxon>
    </lineage>
</organism>
<keyword evidence="4" id="KW-1185">Reference proteome</keyword>
<gene>
    <name evidence="3" type="ORF">GGQ57_001740</name>
</gene>
<proteinExistence type="predicted"/>
<reference evidence="3 4" key="1">
    <citation type="submission" date="2020-08" db="EMBL/GenBank/DDBJ databases">
        <title>Genomic Encyclopedia of Type Strains, Phase IV (KMG-IV): sequencing the most valuable type-strain genomes for metagenomic binning, comparative biology and taxonomic classification.</title>
        <authorList>
            <person name="Goeker M."/>
        </authorList>
    </citation>
    <scope>NUCLEOTIDE SEQUENCE [LARGE SCALE GENOMIC DNA]</scope>
    <source>
        <strain evidence="3 4">DSM 102983</strain>
    </source>
</reference>
<keyword evidence="2" id="KW-1133">Transmembrane helix</keyword>
<dbReference type="RefSeq" id="WP_122355240.1">
    <property type="nucleotide sequence ID" value="NZ_BMPB01000001.1"/>
</dbReference>
<evidence type="ECO:0000313" key="3">
    <source>
        <dbReference type="EMBL" id="MBB4621843.1"/>
    </source>
</evidence>